<dbReference type="InterPro" id="IPR043134">
    <property type="entry name" value="GTP-CH-I_N"/>
</dbReference>
<dbReference type="PROSITE" id="PS00859">
    <property type="entry name" value="GTP_CYCLOHYDROL_1_1"/>
    <property type="match status" value="1"/>
</dbReference>
<dbReference type="CDD" id="cd00642">
    <property type="entry name" value="GTP_cyclohydro1"/>
    <property type="match status" value="1"/>
</dbReference>
<evidence type="ECO:0000256" key="1">
    <source>
        <dbReference type="ARBA" id="ARBA00005080"/>
    </source>
</evidence>
<dbReference type="SUPFAM" id="SSF81383">
    <property type="entry name" value="F-box domain"/>
    <property type="match status" value="1"/>
</dbReference>
<evidence type="ECO:0000256" key="3">
    <source>
        <dbReference type="ARBA" id="ARBA00012715"/>
    </source>
</evidence>
<accession>A0A8H4J9Y5</accession>
<dbReference type="InterPro" id="IPR018234">
    <property type="entry name" value="GTP_CycHdrlase_I_CS"/>
</dbReference>
<name>A0A8H4J9Y5_9PEZI</name>
<feature type="compositionally biased region" description="Polar residues" evidence="12">
    <location>
        <begin position="384"/>
        <end position="406"/>
    </location>
</feature>
<feature type="compositionally biased region" description="Polar residues" evidence="12">
    <location>
        <begin position="445"/>
        <end position="460"/>
    </location>
</feature>
<dbReference type="GO" id="GO:0006729">
    <property type="term" value="P:tetrahydrobiopterin biosynthetic process"/>
    <property type="evidence" value="ECO:0007669"/>
    <property type="project" value="TreeGrafter"/>
</dbReference>
<comment type="pathway">
    <text evidence="1">Cofactor biosynthesis; 7,8-dihydroneopterin triphosphate biosynthesis; 7,8-dihydroneopterin triphosphate from GTP: step 1/1.</text>
</comment>
<comment type="caution">
    <text evidence="14">The sequence shown here is derived from an EMBL/GenBank/DDBJ whole genome shotgun (WGS) entry which is preliminary data.</text>
</comment>
<feature type="compositionally biased region" description="Basic and acidic residues" evidence="12">
    <location>
        <begin position="78"/>
        <end position="87"/>
    </location>
</feature>
<dbReference type="NCBIfam" id="TIGR00063">
    <property type="entry name" value="folE"/>
    <property type="match status" value="1"/>
</dbReference>
<keyword evidence="6" id="KW-0547">Nucleotide-binding</keyword>
<organism evidence="14 15">
    <name type="scientific">Botryosphaeria dothidea</name>
    <dbReference type="NCBI Taxonomy" id="55169"/>
    <lineage>
        <taxon>Eukaryota</taxon>
        <taxon>Fungi</taxon>
        <taxon>Dikarya</taxon>
        <taxon>Ascomycota</taxon>
        <taxon>Pezizomycotina</taxon>
        <taxon>Dothideomycetes</taxon>
        <taxon>Dothideomycetes incertae sedis</taxon>
        <taxon>Botryosphaeriales</taxon>
        <taxon>Botryosphaeriaceae</taxon>
        <taxon>Botryosphaeria</taxon>
    </lineage>
</organism>
<dbReference type="OrthoDB" id="4966at2759"/>
<dbReference type="GO" id="GO:0046656">
    <property type="term" value="P:folic acid biosynthetic process"/>
    <property type="evidence" value="ECO:0007669"/>
    <property type="project" value="UniProtKB-KW"/>
</dbReference>
<evidence type="ECO:0000313" key="14">
    <source>
        <dbReference type="EMBL" id="KAF4314422.1"/>
    </source>
</evidence>
<evidence type="ECO:0000313" key="15">
    <source>
        <dbReference type="Proteomes" id="UP000572817"/>
    </source>
</evidence>
<keyword evidence="7" id="KW-0378">Hydrolase</keyword>
<evidence type="ECO:0000256" key="4">
    <source>
        <dbReference type="ARBA" id="ARBA00017272"/>
    </source>
</evidence>
<feature type="region of interest" description="Disordered" evidence="12">
    <location>
        <begin position="327"/>
        <end position="471"/>
    </location>
</feature>
<keyword evidence="15" id="KW-1185">Reference proteome</keyword>
<evidence type="ECO:0000256" key="2">
    <source>
        <dbReference type="ARBA" id="ARBA00008085"/>
    </source>
</evidence>
<dbReference type="InterPro" id="IPR020602">
    <property type="entry name" value="GTP_CycHdrlase_I_dom"/>
</dbReference>
<feature type="compositionally biased region" description="Polar residues" evidence="12">
    <location>
        <begin position="52"/>
        <end position="64"/>
    </location>
</feature>
<feature type="region of interest" description="Disordered" evidence="12">
    <location>
        <begin position="1"/>
        <end position="131"/>
    </location>
</feature>
<sequence>MDPQQPLSAVPPHVNGNGSTPTEARDRREREHLFASIQSSSSARQPIDLTHPNGNSSRPQTQNMDRGKNHALNGAVGEHARDLRDEATPPTPLATSRPQSPFTQHPTIDFDGLSWPSLGTRERKEATEEQKDERLQKLSGAVRTILECLGEDPNREGLLETPERYAKAMLFFTKGYEENLFDIVNRAVFHEDHDELVIVKDIEIFSLCEHHLVPFTGKMHIGYIPNRRVLGLSKLARIAEMFARRLQVQERLTKQVALALSEVLQPQGVAVVMESSHLCMVMRGVEKTTSTTTTSCMLGRMRSTAKTREEFLNLHLVIFTPVLLPEPSNSRHSVPLKPKDVQCSANALPTPGRMDIRFLLNSTDEDKMDDDKQPKAKGQDEMTPGSSQLSPSSCALQHGAQPTASLPGQPKGKGKRQASNSPHPDSPSLILRRKRTKPNLKISPETANSEFSPSQSSTAGTPHKGASNGPNAAITSFGLGIGGLASGTSSYLNEPAAGSASSASPKKGKGPISALASSFGQLFQDAGNVKDGKEADKDEKPADTRMSGVEGEQASKTTTKAAKKGDTDDEEPFDNVMDALEAAGPEKLPEDIDIGDLTPPPSPVFANQRVPRMQKGKQHFRFSMGEAIMSQNDVLLNVCNYLGLKEFFNLYCVSKRFYVLINSHYSTHIKQLALNYAPLSSTIFPYQLYKRACIQDPVLRTRATNPSDPNAHTSETTRTVPGLKWVFMCAYREAIVHDILLCLALEGHRFPACVQGAVLRLWALMDQPYNGQRLAATRDPDLWSHRDIFLALMFCIKLDLRFSDPLLGNGECLLRRLFLGQKSLVVLWEALRGLNARTRLEVMTMVIEWDGRVPSGPDGQPREVEEGETMLGVPVEKVGSLGREGWKQGADFLLRPDQLLLREAVRRGMNIHRCFLDFILWGYVDWTWLRPIPLPDLAALNLTTRQKRGENTEAQRAEESQHWYFRQHR</sequence>
<dbReference type="FunFam" id="3.30.1130.10:FF:000012">
    <property type="entry name" value="GTP cyclohydrolase 1"/>
    <property type="match status" value="1"/>
</dbReference>
<dbReference type="InterPro" id="IPR043133">
    <property type="entry name" value="GTP-CH-I_C/QueF"/>
</dbReference>
<evidence type="ECO:0000256" key="8">
    <source>
        <dbReference type="ARBA" id="ARBA00022909"/>
    </source>
</evidence>
<dbReference type="InterPro" id="IPR036047">
    <property type="entry name" value="F-box-like_dom_sf"/>
</dbReference>
<comment type="similarity">
    <text evidence="2">Belongs to the GTP cyclohydrolase I family.</text>
</comment>
<evidence type="ECO:0000256" key="5">
    <source>
        <dbReference type="ARBA" id="ARBA00022533"/>
    </source>
</evidence>
<evidence type="ECO:0000256" key="10">
    <source>
        <dbReference type="ARBA" id="ARBA00030854"/>
    </source>
</evidence>
<dbReference type="HAMAP" id="MF_00223">
    <property type="entry name" value="FolE"/>
    <property type="match status" value="1"/>
</dbReference>
<feature type="compositionally biased region" description="Basic and acidic residues" evidence="12">
    <location>
        <begin position="369"/>
        <end position="380"/>
    </location>
</feature>
<feature type="compositionally biased region" description="Basic and acidic residues" evidence="12">
    <location>
        <begin position="23"/>
        <end position="33"/>
    </location>
</feature>
<dbReference type="GO" id="GO:0046654">
    <property type="term" value="P:tetrahydrofolate biosynthetic process"/>
    <property type="evidence" value="ECO:0007669"/>
    <property type="project" value="InterPro"/>
</dbReference>
<dbReference type="SUPFAM" id="SSF55620">
    <property type="entry name" value="Tetrahydrobiopterin biosynthesis enzymes-like"/>
    <property type="match status" value="1"/>
</dbReference>
<dbReference type="NCBIfam" id="NF006826">
    <property type="entry name" value="PRK09347.1-3"/>
    <property type="match status" value="1"/>
</dbReference>
<feature type="compositionally biased region" description="Basic and acidic residues" evidence="12">
    <location>
        <begin position="528"/>
        <end position="543"/>
    </location>
</feature>
<dbReference type="Pfam" id="PF01227">
    <property type="entry name" value="GTP_cyclohydroI"/>
    <property type="match status" value="1"/>
</dbReference>
<evidence type="ECO:0000256" key="11">
    <source>
        <dbReference type="ARBA" id="ARBA00055676"/>
    </source>
</evidence>
<dbReference type="FunFam" id="1.10.286.10:FF:000003">
    <property type="entry name" value="GTP cyclohydrolase 1"/>
    <property type="match status" value="1"/>
</dbReference>
<dbReference type="GO" id="GO:0008270">
    <property type="term" value="F:zinc ion binding"/>
    <property type="evidence" value="ECO:0007669"/>
    <property type="project" value="TreeGrafter"/>
</dbReference>
<comment type="function">
    <text evidence="11">GTP cyclohydrolase 1 is the first enzyme in the biosynthetic pathway leading to folic acid.</text>
</comment>
<keyword evidence="9" id="KW-0342">GTP-binding</keyword>
<keyword evidence="5" id="KW-0021">Allosteric enzyme</keyword>
<evidence type="ECO:0000256" key="9">
    <source>
        <dbReference type="ARBA" id="ARBA00023134"/>
    </source>
</evidence>
<feature type="compositionally biased region" description="Polar residues" evidence="12">
    <location>
        <begin position="93"/>
        <end position="106"/>
    </location>
</feature>
<feature type="compositionally biased region" description="Low complexity" evidence="12">
    <location>
        <begin position="495"/>
        <end position="505"/>
    </location>
</feature>
<dbReference type="Gene3D" id="3.30.1130.10">
    <property type="match status" value="1"/>
</dbReference>
<dbReference type="GO" id="GO:0003934">
    <property type="term" value="F:GTP cyclohydrolase I activity"/>
    <property type="evidence" value="ECO:0007669"/>
    <property type="project" value="UniProtKB-EC"/>
</dbReference>
<dbReference type="NCBIfam" id="NF006825">
    <property type="entry name" value="PRK09347.1-2"/>
    <property type="match status" value="1"/>
</dbReference>
<dbReference type="Proteomes" id="UP000572817">
    <property type="component" value="Unassembled WGS sequence"/>
</dbReference>
<dbReference type="GO" id="GO:0005737">
    <property type="term" value="C:cytoplasm"/>
    <property type="evidence" value="ECO:0007669"/>
    <property type="project" value="TreeGrafter"/>
</dbReference>
<keyword evidence="8" id="KW-0289">Folate biosynthesis</keyword>
<feature type="region of interest" description="Disordered" evidence="12">
    <location>
        <begin position="493"/>
        <end position="512"/>
    </location>
</feature>
<reference evidence="14" key="1">
    <citation type="submission" date="2020-04" db="EMBL/GenBank/DDBJ databases">
        <title>Genome Assembly and Annotation of Botryosphaeria dothidea sdau 11-99, a Latent Pathogen of Apple Fruit Ring Rot in China.</title>
        <authorList>
            <person name="Yu C."/>
            <person name="Diao Y."/>
            <person name="Lu Q."/>
            <person name="Zhao J."/>
            <person name="Cui S."/>
            <person name="Peng C."/>
            <person name="He B."/>
            <person name="Liu H."/>
        </authorList>
    </citation>
    <scope>NUCLEOTIDE SEQUENCE [LARGE SCALE GENOMIC DNA]</scope>
    <source>
        <strain evidence="14">Sdau11-99</strain>
    </source>
</reference>
<feature type="domain" description="GTP cyclohydrolase I" evidence="13">
    <location>
        <begin position="140"/>
        <end position="314"/>
    </location>
</feature>
<protein>
    <recommendedName>
        <fullName evidence="4">GTP cyclohydrolase 1</fullName>
        <ecNumber evidence="3">3.5.4.16</ecNumber>
    </recommendedName>
    <alternativeName>
        <fullName evidence="10">GTP cyclohydrolase I</fullName>
    </alternativeName>
</protein>
<feature type="region of interest" description="Disordered" evidence="12">
    <location>
        <begin position="948"/>
        <end position="969"/>
    </location>
</feature>
<dbReference type="Gene3D" id="1.10.286.10">
    <property type="match status" value="1"/>
</dbReference>
<dbReference type="UniPathway" id="UPA00848">
    <property type="reaction ID" value="UER00151"/>
</dbReference>
<dbReference type="EMBL" id="WWBZ02000001">
    <property type="protein sequence ID" value="KAF4314422.1"/>
    <property type="molecule type" value="Genomic_DNA"/>
</dbReference>
<dbReference type="GO" id="GO:0005525">
    <property type="term" value="F:GTP binding"/>
    <property type="evidence" value="ECO:0007669"/>
    <property type="project" value="UniProtKB-KW"/>
</dbReference>
<evidence type="ECO:0000256" key="7">
    <source>
        <dbReference type="ARBA" id="ARBA00022801"/>
    </source>
</evidence>
<dbReference type="EC" id="3.5.4.16" evidence="3"/>
<dbReference type="PANTHER" id="PTHR11109">
    <property type="entry name" value="GTP CYCLOHYDROLASE I"/>
    <property type="match status" value="1"/>
</dbReference>
<evidence type="ECO:0000256" key="12">
    <source>
        <dbReference type="SAM" id="MobiDB-lite"/>
    </source>
</evidence>
<feature type="compositionally biased region" description="Basic and acidic residues" evidence="12">
    <location>
        <begin position="120"/>
        <end position="131"/>
    </location>
</feature>
<feature type="region of interest" description="Disordered" evidence="12">
    <location>
        <begin position="527"/>
        <end position="572"/>
    </location>
</feature>
<feature type="compositionally biased region" description="Basic and acidic residues" evidence="12">
    <location>
        <begin position="948"/>
        <end position="961"/>
    </location>
</feature>
<dbReference type="PANTHER" id="PTHR11109:SF7">
    <property type="entry name" value="GTP CYCLOHYDROLASE 1"/>
    <property type="match status" value="1"/>
</dbReference>
<dbReference type="PROSITE" id="PS00860">
    <property type="entry name" value="GTP_CYCLOHYDROL_1_2"/>
    <property type="match status" value="1"/>
</dbReference>
<dbReference type="InterPro" id="IPR001474">
    <property type="entry name" value="GTP_CycHdrlase_I"/>
</dbReference>
<gene>
    <name evidence="14" type="ORF">GTA08_BOTSDO01374</name>
</gene>
<dbReference type="AlphaFoldDB" id="A0A8H4J9Y5"/>
<evidence type="ECO:0000256" key="6">
    <source>
        <dbReference type="ARBA" id="ARBA00022741"/>
    </source>
</evidence>
<evidence type="ECO:0000259" key="13">
    <source>
        <dbReference type="Pfam" id="PF01227"/>
    </source>
</evidence>
<proteinExistence type="inferred from homology"/>